<organism evidence="1 2">
    <name type="scientific">Apiospora saccharicola</name>
    <dbReference type="NCBI Taxonomy" id="335842"/>
    <lineage>
        <taxon>Eukaryota</taxon>
        <taxon>Fungi</taxon>
        <taxon>Dikarya</taxon>
        <taxon>Ascomycota</taxon>
        <taxon>Pezizomycotina</taxon>
        <taxon>Sordariomycetes</taxon>
        <taxon>Xylariomycetidae</taxon>
        <taxon>Amphisphaeriales</taxon>
        <taxon>Apiosporaceae</taxon>
        <taxon>Apiospora</taxon>
    </lineage>
</organism>
<evidence type="ECO:0000313" key="2">
    <source>
        <dbReference type="Proteomes" id="UP001446871"/>
    </source>
</evidence>
<keyword evidence="2" id="KW-1185">Reference proteome</keyword>
<reference evidence="1 2" key="1">
    <citation type="submission" date="2023-01" db="EMBL/GenBank/DDBJ databases">
        <title>Analysis of 21 Apiospora genomes using comparative genomics revels a genus with tremendous synthesis potential of carbohydrate active enzymes and secondary metabolites.</title>
        <authorList>
            <person name="Sorensen T."/>
        </authorList>
    </citation>
    <scope>NUCLEOTIDE SEQUENCE [LARGE SCALE GENOMIC DNA]</scope>
    <source>
        <strain evidence="1 2">CBS 83171</strain>
    </source>
</reference>
<protein>
    <submittedName>
        <fullName evidence="1">Uncharacterized protein</fullName>
    </submittedName>
</protein>
<sequence>MTGPSAFQSKAGQADQQSGSLWCLWSLSWWPISLLAGCTTFPSLQQALQSTKQLTGFNQPTHSPACARGFKVGSASLAGIARPEGDESQNGPRLKLGFSHPEDGFEVLEFHLACIQLDDGRGRYGRDPINDGAAHLRIASTDIGRLDAAPASQRFSHLSRKDLQVTGGPRLGTGKVEMPHLGQEALASHGGQSSLELFAVGDEDNGLEGALGLVSPGLANKAAFQKILDALSGVVLGRAGNMGEDDLPELCT</sequence>
<name>A0ABR1UKM7_9PEZI</name>
<dbReference type="EMBL" id="JAQQWM010000006">
    <property type="protein sequence ID" value="KAK8059453.1"/>
    <property type="molecule type" value="Genomic_DNA"/>
</dbReference>
<proteinExistence type="predicted"/>
<evidence type="ECO:0000313" key="1">
    <source>
        <dbReference type="EMBL" id="KAK8059453.1"/>
    </source>
</evidence>
<dbReference type="Proteomes" id="UP001446871">
    <property type="component" value="Unassembled WGS sequence"/>
</dbReference>
<gene>
    <name evidence="1" type="ORF">PG996_009383</name>
</gene>
<comment type="caution">
    <text evidence="1">The sequence shown here is derived from an EMBL/GenBank/DDBJ whole genome shotgun (WGS) entry which is preliminary data.</text>
</comment>
<accession>A0ABR1UKM7</accession>